<dbReference type="PROSITE" id="PS00691">
    <property type="entry name" value="DNA_PHOTOLYASES_1_2"/>
    <property type="match status" value="1"/>
</dbReference>
<sequence length="469" mass="54756">MKKSRIIVLFRNDFRLHDNPALYEASRTGEIIPVYIHESTNHTKSMGGAQKWWLHQCLLSFQTSLENMNGRLYLFNGNAEVLLPEIIETTEADAVYWNRCYDPKTYRRDLKIAALLIEENIQIKSFEGRLLRPPWEVVKEEKVPYRVFSAFYKAFLKEEVPKPFPALKESVFAETDLKGETISSLGLLPKMNWTKTMEETWMPGENHAIEQFKDFCETKLARYHEARDIPFPEGFSVMSPYLALGIMSVRSMYHYLKNNPHSSAYIRQLIWRDYAYQLLFHFPDLHGISLDERFTSFEWRIDEADFDAWKHGRTGFPIVDAGMRELWATGYLPNRVRMIAASFLVKDLLIPWQKGEEWFWDTLIDADIANNSMGWQWVAGTGIDPAPYFRIFNPVLQSEKFDKDGRYIKKWVPELKSLPAKYIHDPSKAPDHVLQEAGIELGTDYPFPIVDHKAARKRALEHYGQIKKG</sequence>
<dbReference type="GO" id="GO:0003904">
    <property type="term" value="F:deoxyribodipyrimidine photo-lyase activity"/>
    <property type="evidence" value="ECO:0007669"/>
    <property type="project" value="UniProtKB-EC"/>
</dbReference>
<accession>A0A370H1J2</accession>
<organism evidence="12 13">
    <name type="scientific">Falsibacillus pallidus</name>
    <dbReference type="NCBI Taxonomy" id="493781"/>
    <lineage>
        <taxon>Bacteria</taxon>
        <taxon>Bacillati</taxon>
        <taxon>Bacillota</taxon>
        <taxon>Bacilli</taxon>
        <taxon>Bacillales</taxon>
        <taxon>Bacillaceae</taxon>
        <taxon>Falsibacillus</taxon>
    </lineage>
</organism>
<feature type="domain" description="Photolyase/cryptochrome alpha/beta" evidence="11">
    <location>
        <begin position="4"/>
        <end position="131"/>
    </location>
</feature>
<dbReference type="PROSITE" id="PS00394">
    <property type="entry name" value="DNA_PHOTOLYASES_1_1"/>
    <property type="match status" value="1"/>
</dbReference>
<dbReference type="Gene3D" id="1.25.40.80">
    <property type="match status" value="1"/>
</dbReference>
<evidence type="ECO:0000259" key="11">
    <source>
        <dbReference type="PROSITE" id="PS51645"/>
    </source>
</evidence>
<proteinExistence type="inferred from homology"/>
<evidence type="ECO:0000256" key="2">
    <source>
        <dbReference type="ARBA" id="ARBA00013149"/>
    </source>
</evidence>
<dbReference type="InterPro" id="IPR018394">
    <property type="entry name" value="DNA_photolyase_1_CS_C"/>
</dbReference>
<comment type="cofactor">
    <cofactor evidence="1">
        <name>(6R)-5,10-methylene-5,6,7,8-tetrahydrofolate</name>
        <dbReference type="ChEBI" id="CHEBI:15636"/>
    </cofactor>
</comment>
<dbReference type="OrthoDB" id="9772484at2"/>
<evidence type="ECO:0000313" key="13">
    <source>
        <dbReference type="Proteomes" id="UP000255326"/>
    </source>
</evidence>
<evidence type="ECO:0000313" key="12">
    <source>
        <dbReference type="EMBL" id="RDI47913.1"/>
    </source>
</evidence>
<dbReference type="PANTHER" id="PTHR11455">
    <property type="entry name" value="CRYPTOCHROME"/>
    <property type="match status" value="1"/>
</dbReference>
<dbReference type="Gene3D" id="1.10.579.10">
    <property type="entry name" value="DNA Cyclobutane Dipyrimidine Photolyase, subunit A, domain 3"/>
    <property type="match status" value="1"/>
</dbReference>
<evidence type="ECO:0000256" key="9">
    <source>
        <dbReference type="PIRSR" id="PIRSR602081-2"/>
    </source>
</evidence>
<dbReference type="RefSeq" id="WP_114744111.1">
    <property type="nucleotide sequence ID" value="NZ_QQAY01000001.1"/>
</dbReference>
<dbReference type="PROSITE" id="PS51645">
    <property type="entry name" value="PHR_CRY_ALPHA_BETA"/>
    <property type="match status" value="1"/>
</dbReference>
<dbReference type="GO" id="GO:0009416">
    <property type="term" value="P:response to light stimulus"/>
    <property type="evidence" value="ECO:0007669"/>
    <property type="project" value="TreeGrafter"/>
</dbReference>
<evidence type="ECO:0000256" key="10">
    <source>
        <dbReference type="RuleBase" id="RU004182"/>
    </source>
</evidence>
<evidence type="ECO:0000256" key="7">
    <source>
        <dbReference type="ARBA" id="ARBA00033999"/>
    </source>
</evidence>
<dbReference type="GO" id="GO:0071949">
    <property type="term" value="F:FAD binding"/>
    <property type="evidence" value="ECO:0007669"/>
    <property type="project" value="TreeGrafter"/>
</dbReference>
<dbReference type="InterPro" id="IPR002081">
    <property type="entry name" value="Cryptochrome/DNA_photolyase_1"/>
</dbReference>
<dbReference type="InterPro" id="IPR006050">
    <property type="entry name" value="DNA_photolyase_N"/>
</dbReference>
<keyword evidence="5 8" id="KW-0274">FAD</keyword>
<comment type="cofactor">
    <cofactor evidence="8">
        <name>FAD</name>
        <dbReference type="ChEBI" id="CHEBI:57692"/>
    </cofactor>
    <text evidence="8">Binds 1 FAD per subunit.</text>
</comment>
<feature type="binding site" evidence="8">
    <location>
        <position position="265"/>
    </location>
    <ligand>
        <name>FAD</name>
        <dbReference type="ChEBI" id="CHEBI:57692"/>
    </ligand>
</feature>
<dbReference type="InterPro" id="IPR036155">
    <property type="entry name" value="Crypto/Photolyase_N_sf"/>
</dbReference>
<dbReference type="GO" id="GO:0003677">
    <property type="term" value="F:DNA binding"/>
    <property type="evidence" value="ECO:0007669"/>
    <property type="project" value="TreeGrafter"/>
</dbReference>
<dbReference type="SUPFAM" id="SSF52425">
    <property type="entry name" value="Cryptochrome/photolyase, N-terminal domain"/>
    <property type="match status" value="1"/>
</dbReference>
<protein>
    <recommendedName>
        <fullName evidence="3">Deoxyribodipyrimidine photo-lyase</fullName>
        <ecNumber evidence="2">4.1.99.3</ecNumber>
    </recommendedName>
</protein>
<reference evidence="12 13" key="1">
    <citation type="submission" date="2018-07" db="EMBL/GenBank/DDBJ databases">
        <title>Genomic Encyclopedia of Type Strains, Phase IV (KMG-IV): sequencing the most valuable type-strain genomes for metagenomic binning, comparative biology and taxonomic classification.</title>
        <authorList>
            <person name="Goeker M."/>
        </authorList>
    </citation>
    <scope>NUCLEOTIDE SEQUENCE [LARGE SCALE GENOMIC DNA]</scope>
    <source>
        <strain evidence="12 13">DSM 25281</strain>
    </source>
</reference>
<feature type="binding site" evidence="8">
    <location>
        <position position="223"/>
    </location>
    <ligand>
        <name>FAD</name>
        <dbReference type="ChEBI" id="CHEBI:57692"/>
    </ligand>
</feature>
<dbReference type="InterPro" id="IPR005101">
    <property type="entry name" value="Cryptochr/Photolyase_FAD-bd"/>
</dbReference>
<comment type="caution">
    <text evidence="12">The sequence shown here is derived from an EMBL/GenBank/DDBJ whole genome shotgun (WGS) entry which is preliminary data.</text>
</comment>
<keyword evidence="12" id="KW-0456">Lyase</keyword>
<dbReference type="SUPFAM" id="SSF48173">
    <property type="entry name" value="Cryptochrome/photolyase FAD-binding domain"/>
    <property type="match status" value="1"/>
</dbReference>
<evidence type="ECO:0000256" key="8">
    <source>
        <dbReference type="PIRSR" id="PIRSR602081-1"/>
    </source>
</evidence>
<dbReference type="Pfam" id="PF00875">
    <property type="entry name" value="DNA_photolyase"/>
    <property type="match status" value="1"/>
</dbReference>
<dbReference type="EC" id="4.1.99.3" evidence="2"/>
<name>A0A370H1J2_9BACI</name>
<dbReference type="Pfam" id="PF03441">
    <property type="entry name" value="FAD_binding_7"/>
    <property type="match status" value="1"/>
</dbReference>
<gene>
    <name evidence="12" type="ORF">DFR59_101578</name>
</gene>
<comment type="catalytic activity">
    <reaction evidence="7">
        <text>cyclobutadipyrimidine (in DNA) = 2 pyrimidine residues (in DNA).</text>
        <dbReference type="EC" id="4.1.99.3"/>
    </reaction>
</comment>
<evidence type="ECO:0000256" key="5">
    <source>
        <dbReference type="ARBA" id="ARBA00022827"/>
    </source>
</evidence>
<dbReference type="Gene3D" id="3.40.50.620">
    <property type="entry name" value="HUPs"/>
    <property type="match status" value="1"/>
</dbReference>
<evidence type="ECO:0000256" key="6">
    <source>
        <dbReference type="ARBA" id="ARBA00022991"/>
    </source>
</evidence>
<keyword evidence="13" id="KW-1185">Reference proteome</keyword>
<dbReference type="Proteomes" id="UP000255326">
    <property type="component" value="Unassembled WGS sequence"/>
</dbReference>
<feature type="binding site" evidence="8">
    <location>
        <begin position="365"/>
        <end position="367"/>
    </location>
    <ligand>
        <name>FAD</name>
        <dbReference type="ChEBI" id="CHEBI:57692"/>
    </ligand>
</feature>
<feature type="site" description="Electron transfer via tryptophanyl radical" evidence="9">
    <location>
        <position position="299"/>
    </location>
</feature>
<dbReference type="FunFam" id="1.10.579.10:FF:000003">
    <property type="entry name" value="Deoxyribodipyrimidine photo-lyase"/>
    <property type="match status" value="1"/>
</dbReference>
<dbReference type="PRINTS" id="PR00147">
    <property type="entry name" value="DNAPHOTLYASE"/>
</dbReference>
<dbReference type="InterPro" id="IPR036134">
    <property type="entry name" value="Crypto/Photolyase_FAD-like_sf"/>
</dbReference>
<dbReference type="AlphaFoldDB" id="A0A370H1J2"/>
<keyword evidence="4 8" id="KW-0285">Flavoprotein</keyword>
<keyword evidence="6 10" id="KW-0157">Chromophore</keyword>
<evidence type="ECO:0000256" key="4">
    <source>
        <dbReference type="ARBA" id="ARBA00022630"/>
    </source>
</evidence>
<dbReference type="InterPro" id="IPR014729">
    <property type="entry name" value="Rossmann-like_a/b/a_fold"/>
</dbReference>
<evidence type="ECO:0000256" key="3">
    <source>
        <dbReference type="ARBA" id="ARBA00014046"/>
    </source>
</evidence>
<feature type="site" description="Electron transfer via tryptophanyl radical" evidence="9">
    <location>
        <position position="352"/>
    </location>
</feature>
<dbReference type="EMBL" id="QQAY01000001">
    <property type="protein sequence ID" value="RDI47913.1"/>
    <property type="molecule type" value="Genomic_DNA"/>
</dbReference>
<evidence type="ECO:0000256" key="1">
    <source>
        <dbReference type="ARBA" id="ARBA00001932"/>
    </source>
</evidence>
<feature type="site" description="Electron transfer via tryptophanyl radical" evidence="9">
    <location>
        <position position="375"/>
    </location>
</feature>
<dbReference type="PANTHER" id="PTHR11455:SF9">
    <property type="entry name" value="CRYPTOCHROME CIRCADIAN CLOCK 5 ISOFORM X1"/>
    <property type="match status" value="1"/>
</dbReference>
<comment type="similarity">
    <text evidence="10">Belongs to the DNA photolyase family.</text>
</comment>
<dbReference type="GO" id="GO:0000719">
    <property type="term" value="P:photoreactive repair"/>
    <property type="evidence" value="ECO:0007669"/>
    <property type="project" value="UniProtKB-ARBA"/>
</dbReference>